<dbReference type="InterPro" id="IPR028976">
    <property type="entry name" value="CheC-like_sf"/>
</dbReference>
<keyword evidence="1" id="KW-0145">Chemotaxis</keyword>
<keyword evidence="3" id="KW-1185">Reference proteome</keyword>
<sequence>MLQDAVRELANIVAGRMQERLQGAGMTLGLGLPVYVGGARSLNVGASLVNGVSAHVQLGLPDRPVLAIGFAAKEG</sequence>
<dbReference type="GO" id="GO:0006935">
    <property type="term" value="P:chemotaxis"/>
    <property type="evidence" value="ECO:0007669"/>
    <property type="project" value="UniProtKB-KW"/>
</dbReference>
<protein>
    <recommendedName>
        <fullName evidence="4">Chemotaxis phosphatase CheX-like domain-containing protein</fullName>
    </recommendedName>
</protein>
<proteinExistence type="predicted"/>
<dbReference type="Gene3D" id="3.40.1550.10">
    <property type="entry name" value="CheC-like"/>
    <property type="match status" value="1"/>
</dbReference>
<evidence type="ECO:0000256" key="1">
    <source>
        <dbReference type="ARBA" id="ARBA00022500"/>
    </source>
</evidence>
<gene>
    <name evidence="2" type="ORF">NET02_15030</name>
</gene>
<reference evidence="2" key="1">
    <citation type="submission" date="2022-06" db="EMBL/GenBank/DDBJ databases">
        <title>CFH 74404 Thermomicrobiaceae sp.</title>
        <authorList>
            <person name="Ming H."/>
            <person name="Li W.-J."/>
            <person name="Zhao Z."/>
        </authorList>
    </citation>
    <scope>NUCLEOTIDE SEQUENCE</scope>
    <source>
        <strain evidence="2">CFH 74404</strain>
    </source>
</reference>
<name>A0AA41WCP7_9BACT</name>
<dbReference type="SUPFAM" id="SSF103039">
    <property type="entry name" value="CheC-like"/>
    <property type="match status" value="1"/>
</dbReference>
<evidence type="ECO:0000313" key="2">
    <source>
        <dbReference type="EMBL" id="MCM8750462.1"/>
    </source>
</evidence>
<evidence type="ECO:0000313" key="3">
    <source>
        <dbReference type="Proteomes" id="UP001165306"/>
    </source>
</evidence>
<dbReference type="EMBL" id="JAMSLR010000015">
    <property type="protein sequence ID" value="MCM8750462.1"/>
    <property type="molecule type" value="Genomic_DNA"/>
</dbReference>
<evidence type="ECO:0008006" key="4">
    <source>
        <dbReference type="Google" id="ProtNLM"/>
    </source>
</evidence>
<organism evidence="2 3">
    <name type="scientific">Thermalbibacter longus</name>
    <dbReference type="NCBI Taxonomy" id="2951981"/>
    <lineage>
        <taxon>Bacteria</taxon>
        <taxon>Pseudomonadati</taxon>
        <taxon>Thermomicrobiota</taxon>
        <taxon>Thermomicrobia</taxon>
        <taxon>Thermomicrobiales</taxon>
        <taxon>Thermomicrobiaceae</taxon>
        <taxon>Thermalbibacter</taxon>
    </lineage>
</organism>
<dbReference type="Proteomes" id="UP001165306">
    <property type="component" value="Unassembled WGS sequence"/>
</dbReference>
<accession>A0AA41WCP7</accession>
<dbReference type="AlphaFoldDB" id="A0AA41WCP7"/>
<comment type="caution">
    <text evidence="2">The sequence shown here is derived from an EMBL/GenBank/DDBJ whole genome shotgun (WGS) entry which is preliminary data.</text>
</comment>